<dbReference type="PANTHER" id="PTHR23513">
    <property type="entry name" value="INTEGRAL MEMBRANE EFFLUX PROTEIN-RELATED"/>
    <property type="match status" value="1"/>
</dbReference>
<dbReference type="InterPro" id="IPR011701">
    <property type="entry name" value="MFS"/>
</dbReference>
<dbReference type="Gene3D" id="1.20.1250.20">
    <property type="entry name" value="MFS general substrate transporter like domains"/>
    <property type="match status" value="1"/>
</dbReference>
<evidence type="ECO:0000256" key="3">
    <source>
        <dbReference type="ARBA" id="ARBA00022692"/>
    </source>
</evidence>
<keyword evidence="4 7" id="KW-1133">Transmembrane helix</keyword>
<gene>
    <name evidence="9" type="ORF">ACFO60_15835</name>
</gene>
<feature type="transmembrane region" description="Helical" evidence="7">
    <location>
        <begin position="304"/>
        <end position="322"/>
    </location>
</feature>
<feature type="transmembrane region" description="Helical" evidence="7">
    <location>
        <begin position="92"/>
        <end position="113"/>
    </location>
</feature>
<evidence type="ECO:0000256" key="4">
    <source>
        <dbReference type="ARBA" id="ARBA00022989"/>
    </source>
</evidence>
<feature type="transmembrane region" description="Helical" evidence="7">
    <location>
        <begin position="371"/>
        <end position="391"/>
    </location>
</feature>
<feature type="transmembrane region" description="Helical" evidence="7">
    <location>
        <begin position="397"/>
        <end position="416"/>
    </location>
</feature>
<feature type="transmembrane region" description="Helical" evidence="7">
    <location>
        <begin position="240"/>
        <end position="263"/>
    </location>
</feature>
<dbReference type="PANTHER" id="PTHR23513:SF6">
    <property type="entry name" value="MAJOR FACILITATOR SUPERFAMILY ASSOCIATED DOMAIN-CONTAINING PROTEIN"/>
    <property type="match status" value="1"/>
</dbReference>
<dbReference type="CDD" id="cd06173">
    <property type="entry name" value="MFS_MefA_like"/>
    <property type="match status" value="1"/>
</dbReference>
<feature type="transmembrane region" description="Helical" evidence="7">
    <location>
        <begin position="63"/>
        <end position="85"/>
    </location>
</feature>
<feature type="transmembrane region" description="Helical" evidence="7">
    <location>
        <begin position="328"/>
        <end position="350"/>
    </location>
</feature>
<reference evidence="10" key="1">
    <citation type="journal article" date="2019" name="Int. J. Syst. Evol. Microbiol.">
        <title>The Global Catalogue of Microorganisms (GCM) 10K type strain sequencing project: providing services to taxonomists for standard genome sequencing and annotation.</title>
        <authorList>
            <consortium name="The Broad Institute Genomics Platform"/>
            <consortium name="The Broad Institute Genome Sequencing Center for Infectious Disease"/>
            <person name="Wu L."/>
            <person name="Ma J."/>
        </authorList>
    </citation>
    <scope>NUCLEOTIDE SEQUENCE [LARGE SCALE GENOMIC DNA]</scope>
    <source>
        <strain evidence="10">CGMCC 4.7132</strain>
    </source>
</reference>
<feature type="domain" description="Major facilitator superfamily (MFS) profile" evidence="8">
    <location>
        <begin position="235"/>
        <end position="453"/>
    </location>
</feature>
<accession>A0ABV9CHU2</accession>
<dbReference type="RefSeq" id="WP_380841016.1">
    <property type="nucleotide sequence ID" value="NZ_JBHSFP010000009.1"/>
</dbReference>
<keyword evidence="5 7" id="KW-0472">Membrane</keyword>
<name>A0ABV9CHU2_9ACTN</name>
<evidence type="ECO:0000256" key="6">
    <source>
        <dbReference type="SAM" id="MobiDB-lite"/>
    </source>
</evidence>
<keyword evidence="3 7" id="KW-0812">Transmembrane</keyword>
<evidence type="ECO:0000313" key="9">
    <source>
        <dbReference type="EMBL" id="MFC4532242.1"/>
    </source>
</evidence>
<evidence type="ECO:0000259" key="8">
    <source>
        <dbReference type="PROSITE" id="PS50850"/>
    </source>
</evidence>
<organism evidence="9 10">
    <name type="scientific">Sphaerisporangium dianthi</name>
    <dbReference type="NCBI Taxonomy" id="1436120"/>
    <lineage>
        <taxon>Bacteria</taxon>
        <taxon>Bacillati</taxon>
        <taxon>Actinomycetota</taxon>
        <taxon>Actinomycetes</taxon>
        <taxon>Streptosporangiales</taxon>
        <taxon>Streptosporangiaceae</taxon>
        <taxon>Sphaerisporangium</taxon>
    </lineage>
</organism>
<dbReference type="InterPro" id="IPR020846">
    <property type="entry name" value="MFS_dom"/>
</dbReference>
<comment type="caution">
    <text evidence="9">The sequence shown here is derived from an EMBL/GenBank/DDBJ whole genome shotgun (WGS) entry which is preliminary data.</text>
</comment>
<evidence type="ECO:0000313" key="10">
    <source>
        <dbReference type="Proteomes" id="UP001596004"/>
    </source>
</evidence>
<proteinExistence type="predicted"/>
<feature type="transmembrane region" description="Helical" evidence="7">
    <location>
        <begin position="269"/>
        <end position="292"/>
    </location>
</feature>
<evidence type="ECO:0000256" key="2">
    <source>
        <dbReference type="ARBA" id="ARBA00022475"/>
    </source>
</evidence>
<feature type="transmembrane region" description="Helical" evidence="7">
    <location>
        <begin position="119"/>
        <end position="136"/>
    </location>
</feature>
<evidence type="ECO:0000256" key="5">
    <source>
        <dbReference type="ARBA" id="ARBA00023136"/>
    </source>
</evidence>
<comment type="subcellular location">
    <subcellularLocation>
        <location evidence="1">Cell membrane</location>
        <topology evidence="1">Multi-pass membrane protein</topology>
    </subcellularLocation>
</comment>
<evidence type="ECO:0000256" key="7">
    <source>
        <dbReference type="SAM" id="Phobius"/>
    </source>
</evidence>
<keyword evidence="2" id="KW-1003">Cell membrane</keyword>
<dbReference type="PROSITE" id="PS50850">
    <property type="entry name" value="MFS"/>
    <property type="match status" value="1"/>
</dbReference>
<evidence type="ECO:0000256" key="1">
    <source>
        <dbReference type="ARBA" id="ARBA00004651"/>
    </source>
</evidence>
<feature type="compositionally biased region" description="Low complexity" evidence="6">
    <location>
        <begin position="423"/>
        <end position="453"/>
    </location>
</feature>
<dbReference type="Pfam" id="PF07690">
    <property type="entry name" value="MFS_1"/>
    <property type="match status" value="1"/>
</dbReference>
<feature type="region of interest" description="Disordered" evidence="6">
    <location>
        <begin position="421"/>
        <end position="453"/>
    </location>
</feature>
<dbReference type="Proteomes" id="UP001596004">
    <property type="component" value="Unassembled WGS sequence"/>
</dbReference>
<dbReference type="SUPFAM" id="SSF103473">
    <property type="entry name" value="MFS general substrate transporter"/>
    <property type="match status" value="1"/>
</dbReference>
<dbReference type="EMBL" id="JBHSFP010000009">
    <property type="protein sequence ID" value="MFC4532242.1"/>
    <property type="molecule type" value="Genomic_DNA"/>
</dbReference>
<dbReference type="InterPro" id="IPR036259">
    <property type="entry name" value="MFS_trans_sf"/>
</dbReference>
<keyword evidence="10" id="KW-1185">Reference proteome</keyword>
<protein>
    <submittedName>
        <fullName evidence="9">MFS transporter</fullName>
    </submittedName>
</protein>
<sequence>MSTAISRAPAGTGLPRRRWGLLRERDFRLLWIGETTSGFGSSLTSVALPLVAVTTLGASTLEVALLAAAAWIPWVIIGLPAGAWIDRLPRRPVMLACDAASLLLFLSVPAAAWAGALTIGQLLAVALLAGTCKVFFQTAYQVYLPAVVAPADLPEGNARLQGAESAVQVAGPGAAGVIAQVLGAVTGLLADAATFLVSALCLLGIRTREAPPARERRATTLRREIGEGLRFVARDPYLRVLTVFGAASNLGLMGYQAILVVFLVRDVGLTPGVAGGLMAAMSLGGVAGAAGAAHLCRRFGSARAMIACEMLGAPFGLLIPLANPGGGLALAVAGGFVVVAGVVAGNVIKASFRQTYTPRRLMGRVSVSMQFVNYGTIPLGALLGGALGGAIGTRASMWIIMAGLALTGLILLAGPLKRRRDLPSSPAPDSSPASPSVPAAGASASAPDAPSLP</sequence>